<dbReference type="InParanoid" id="A0A3Q3EES5"/>
<reference evidence="1" key="2">
    <citation type="submission" date="2025-09" db="UniProtKB">
        <authorList>
            <consortium name="Ensembl"/>
        </authorList>
    </citation>
    <scope>IDENTIFICATION</scope>
</reference>
<protein>
    <submittedName>
        <fullName evidence="1">Uncharacterized protein</fullName>
    </submittedName>
</protein>
<proteinExistence type="predicted"/>
<accession>A0A3Q3EES5</accession>
<dbReference type="AlphaFoldDB" id="A0A3Q3EES5"/>
<keyword evidence="2" id="KW-1185">Reference proteome</keyword>
<reference evidence="1" key="1">
    <citation type="submission" date="2025-08" db="UniProtKB">
        <authorList>
            <consortium name="Ensembl"/>
        </authorList>
    </citation>
    <scope>IDENTIFICATION</scope>
</reference>
<dbReference type="Proteomes" id="UP000261660">
    <property type="component" value="Unplaced"/>
</dbReference>
<sequence>MCGSEMAFAHQRLTEPVESAAEAVCEILYTLHRPSLQQIPQNLTPVAAVDCSIELFFYLLQATQSTNPKELDHIPPHPIYTHKERQHQKLKPCGSPSAANTLSFSFANSKSIDLPKIAVKGFGPN</sequence>
<dbReference type="Ensembl" id="ENSLBET00000005961.1">
    <property type="protein sequence ID" value="ENSLBEP00000005669.1"/>
    <property type="gene ID" value="ENSLBEG00000004362.1"/>
</dbReference>
<name>A0A3Q3EES5_9LABR</name>
<evidence type="ECO:0000313" key="1">
    <source>
        <dbReference type="Ensembl" id="ENSLBEP00000005669.1"/>
    </source>
</evidence>
<evidence type="ECO:0000313" key="2">
    <source>
        <dbReference type="Proteomes" id="UP000261660"/>
    </source>
</evidence>
<organism evidence="1 2">
    <name type="scientific">Labrus bergylta</name>
    <name type="common">ballan wrasse</name>
    <dbReference type="NCBI Taxonomy" id="56723"/>
    <lineage>
        <taxon>Eukaryota</taxon>
        <taxon>Metazoa</taxon>
        <taxon>Chordata</taxon>
        <taxon>Craniata</taxon>
        <taxon>Vertebrata</taxon>
        <taxon>Euteleostomi</taxon>
        <taxon>Actinopterygii</taxon>
        <taxon>Neopterygii</taxon>
        <taxon>Teleostei</taxon>
        <taxon>Neoteleostei</taxon>
        <taxon>Acanthomorphata</taxon>
        <taxon>Eupercaria</taxon>
        <taxon>Labriformes</taxon>
        <taxon>Labridae</taxon>
        <taxon>Labrus</taxon>
    </lineage>
</organism>